<dbReference type="Proteomes" id="UP000479043">
    <property type="component" value="Unassembled WGS sequence"/>
</dbReference>
<protein>
    <submittedName>
        <fullName evidence="1">Uncharacterized protein</fullName>
    </submittedName>
</protein>
<organism evidence="1 2">
    <name type="scientific">Thalassovita mangrovi</name>
    <dbReference type="NCBI Taxonomy" id="2692236"/>
    <lineage>
        <taxon>Bacteria</taxon>
        <taxon>Pseudomonadati</taxon>
        <taxon>Pseudomonadota</taxon>
        <taxon>Alphaproteobacteria</taxon>
        <taxon>Rhodobacterales</taxon>
        <taxon>Roseobacteraceae</taxon>
        <taxon>Thalassovita</taxon>
    </lineage>
</organism>
<evidence type="ECO:0000313" key="1">
    <source>
        <dbReference type="EMBL" id="MYM55806.1"/>
    </source>
</evidence>
<dbReference type="RefSeq" id="WP_160973519.1">
    <property type="nucleotide sequence ID" value="NZ_WWEN01000004.1"/>
</dbReference>
<proteinExistence type="predicted"/>
<sequence>MARTVPSPAKLKRTRLDMLRSVYYRQELPRSVFAIGASWVQAEFTSLIQSKLIVVEDEEYVLTDVGFAALKKLAGGRVPSMIRMDRSIFTMRKDKGKFIVDRSLAKELFREVSTDG</sequence>
<dbReference type="EMBL" id="WWEN01000004">
    <property type="protein sequence ID" value="MYM55806.1"/>
    <property type="molecule type" value="Genomic_DNA"/>
</dbReference>
<keyword evidence="2" id="KW-1185">Reference proteome</keyword>
<comment type="caution">
    <text evidence="1">The sequence shown here is derived from an EMBL/GenBank/DDBJ whole genome shotgun (WGS) entry which is preliminary data.</text>
</comment>
<accession>A0A6L8LLB0</accession>
<evidence type="ECO:0000313" key="2">
    <source>
        <dbReference type="Proteomes" id="UP000479043"/>
    </source>
</evidence>
<gene>
    <name evidence="1" type="ORF">GR167_10875</name>
</gene>
<reference evidence="1 2" key="1">
    <citation type="submission" date="2020-01" db="EMBL/GenBank/DDBJ databases">
        <authorList>
            <person name="Chen S."/>
        </authorList>
    </citation>
    <scope>NUCLEOTIDE SEQUENCE [LARGE SCALE GENOMIC DNA]</scope>
    <source>
        <strain evidence="1 2">GS-10</strain>
    </source>
</reference>
<dbReference type="AlphaFoldDB" id="A0A6L8LLB0"/>
<name>A0A6L8LLB0_9RHOB</name>